<proteinExistence type="predicted"/>
<accession>A0A2M9ZNE0</accession>
<reference evidence="3 4" key="1">
    <citation type="submission" date="2017-07" db="EMBL/GenBank/DDBJ databases">
        <title>Leptospira spp. isolated from tropical soils.</title>
        <authorList>
            <person name="Thibeaux R."/>
            <person name="Iraola G."/>
            <person name="Ferres I."/>
            <person name="Bierque E."/>
            <person name="Girault D."/>
            <person name="Soupe-Gilbert M.-E."/>
            <person name="Picardeau M."/>
            <person name="Goarant C."/>
        </authorList>
    </citation>
    <scope>NUCLEOTIDE SEQUENCE [LARGE SCALE GENOMIC DNA]</scope>
    <source>
        <strain evidence="2 4">FH1-B-B1</strain>
        <strain evidence="1 3">FH1-B-C1</strain>
    </source>
</reference>
<organism evidence="2 4">
    <name type="scientific">Leptospira perolatii</name>
    <dbReference type="NCBI Taxonomy" id="2023191"/>
    <lineage>
        <taxon>Bacteria</taxon>
        <taxon>Pseudomonadati</taxon>
        <taxon>Spirochaetota</taxon>
        <taxon>Spirochaetia</taxon>
        <taxon>Leptospirales</taxon>
        <taxon>Leptospiraceae</taxon>
        <taxon>Leptospira</taxon>
    </lineage>
</organism>
<dbReference type="Proteomes" id="UP000231990">
    <property type="component" value="Unassembled WGS sequence"/>
</dbReference>
<dbReference type="EMBL" id="NPDZ01000004">
    <property type="protein sequence ID" value="PJZ73592.1"/>
    <property type="molecule type" value="Genomic_DNA"/>
</dbReference>
<name>A0A2M9ZNE0_9LEPT</name>
<dbReference type="Proteomes" id="UP000231962">
    <property type="component" value="Unassembled WGS sequence"/>
</dbReference>
<protein>
    <submittedName>
        <fullName evidence="2">Uncharacterized protein</fullName>
    </submittedName>
</protein>
<dbReference type="AlphaFoldDB" id="A0A2M9ZNE0"/>
<keyword evidence="3" id="KW-1185">Reference proteome</keyword>
<sequence length="94" mass="10536">MIPLGKVGRVLYHCAGFSNRNIGAKGNRQIFTRKGKGPRPFLGGGLVAGTRTPQGAYFTEWHDRQVPFWLLNFVGAPTDQVPIFHRKKKFLPQS</sequence>
<evidence type="ECO:0000313" key="1">
    <source>
        <dbReference type="EMBL" id="PJZ69605.1"/>
    </source>
</evidence>
<evidence type="ECO:0000313" key="3">
    <source>
        <dbReference type="Proteomes" id="UP000231962"/>
    </source>
</evidence>
<dbReference type="EMBL" id="NPDY01000008">
    <property type="protein sequence ID" value="PJZ69605.1"/>
    <property type="molecule type" value="Genomic_DNA"/>
</dbReference>
<evidence type="ECO:0000313" key="2">
    <source>
        <dbReference type="EMBL" id="PJZ73592.1"/>
    </source>
</evidence>
<evidence type="ECO:0000313" key="4">
    <source>
        <dbReference type="Proteomes" id="UP000231990"/>
    </source>
</evidence>
<comment type="caution">
    <text evidence="2">The sequence shown here is derived from an EMBL/GenBank/DDBJ whole genome shotgun (WGS) entry which is preliminary data.</text>
</comment>
<gene>
    <name evidence="1" type="ORF">CH360_09975</name>
    <name evidence="2" type="ORF">CH373_08830</name>
</gene>